<evidence type="ECO:0000313" key="2">
    <source>
        <dbReference type="Proteomes" id="UP000676325"/>
    </source>
</evidence>
<dbReference type="AlphaFoldDB" id="A0A941IG66"/>
<dbReference type="Proteomes" id="UP000676325">
    <property type="component" value="Unassembled WGS sequence"/>
</dbReference>
<keyword evidence="2" id="KW-1185">Reference proteome</keyword>
<reference evidence="1" key="1">
    <citation type="submission" date="2021-04" db="EMBL/GenBank/DDBJ databases">
        <title>Genome based classification of Actinospica acidithermotolerans sp. nov., an actinobacterium isolated from an Indonesian hot spring.</title>
        <authorList>
            <person name="Kusuma A.B."/>
            <person name="Putra K.E."/>
            <person name="Nafisah S."/>
            <person name="Loh J."/>
            <person name="Nouioui I."/>
            <person name="Goodfellow M."/>
        </authorList>
    </citation>
    <scope>NUCLEOTIDE SEQUENCE</scope>
    <source>
        <strain evidence="1">MGRD01-02</strain>
    </source>
</reference>
<organism evidence="1 2">
    <name type="scientific">Actinospica acidithermotolerans</name>
    <dbReference type="NCBI Taxonomy" id="2828514"/>
    <lineage>
        <taxon>Bacteria</taxon>
        <taxon>Bacillati</taxon>
        <taxon>Actinomycetota</taxon>
        <taxon>Actinomycetes</taxon>
        <taxon>Catenulisporales</taxon>
        <taxon>Actinospicaceae</taxon>
        <taxon>Actinospica</taxon>
    </lineage>
</organism>
<gene>
    <name evidence="1" type="ORF">KDK95_05625</name>
</gene>
<comment type="caution">
    <text evidence="1">The sequence shown here is derived from an EMBL/GenBank/DDBJ whole genome shotgun (WGS) entry which is preliminary data.</text>
</comment>
<accession>A0A941IG66</accession>
<evidence type="ECO:0000313" key="1">
    <source>
        <dbReference type="EMBL" id="MBR7825779.1"/>
    </source>
</evidence>
<dbReference type="RefSeq" id="WP_212516934.1">
    <property type="nucleotide sequence ID" value="NZ_JAGSOH010000009.1"/>
</dbReference>
<protein>
    <submittedName>
        <fullName evidence="1">Uncharacterized protein</fullName>
    </submittedName>
</protein>
<name>A0A941IG66_9ACTN</name>
<dbReference type="EMBL" id="JAGSOH010000009">
    <property type="protein sequence ID" value="MBR7825779.1"/>
    <property type="molecule type" value="Genomic_DNA"/>
</dbReference>
<sequence>MTINQPGNSPFIKHRAIDPAEVPVAEPGLTEDGRAKVSLTMPTATAAAMTALLEGRPVDPAELPRLRALMDQILPASAAARRLAGEDPGAERVPGAAE</sequence>
<proteinExistence type="predicted"/>